<keyword evidence="2" id="KW-1185">Reference proteome</keyword>
<organism evidence="2">
    <name type="scientific">Camponotus floridanus</name>
    <name type="common">Florida carpenter ant</name>
    <dbReference type="NCBI Taxonomy" id="104421"/>
    <lineage>
        <taxon>Eukaryota</taxon>
        <taxon>Metazoa</taxon>
        <taxon>Ecdysozoa</taxon>
        <taxon>Arthropoda</taxon>
        <taxon>Hexapoda</taxon>
        <taxon>Insecta</taxon>
        <taxon>Pterygota</taxon>
        <taxon>Neoptera</taxon>
        <taxon>Endopterygota</taxon>
        <taxon>Hymenoptera</taxon>
        <taxon>Apocrita</taxon>
        <taxon>Aculeata</taxon>
        <taxon>Formicoidea</taxon>
        <taxon>Formicidae</taxon>
        <taxon>Formicinae</taxon>
        <taxon>Camponotus</taxon>
    </lineage>
</organism>
<dbReference type="InParanoid" id="E1ZY05"/>
<evidence type="ECO:0000313" key="1">
    <source>
        <dbReference type="EMBL" id="EFN73945.1"/>
    </source>
</evidence>
<evidence type="ECO:0000313" key="2">
    <source>
        <dbReference type="Proteomes" id="UP000000311"/>
    </source>
</evidence>
<accession>E1ZY05</accession>
<sequence>MSRQEDKLHGRCPVSGRDELGLDTGYGGLRATRLFGLGFYSSGFYTGRFLSTSLNRSNSVWLPFSAREKCETSETPTGRQKVSQERNRLLEQEADLPAIVALLVINPETTTAFCETSSLSLPTGVTSLIYIEKFHNSPGIGRGSKSLRKVILDPSRHLSL</sequence>
<dbReference type="Proteomes" id="UP000000311">
    <property type="component" value="Unassembled WGS sequence"/>
</dbReference>
<name>E1ZY05_CAMFO</name>
<reference evidence="1 2" key="1">
    <citation type="journal article" date="2010" name="Science">
        <title>Genomic comparison of the ants Camponotus floridanus and Harpegnathos saltator.</title>
        <authorList>
            <person name="Bonasio R."/>
            <person name="Zhang G."/>
            <person name="Ye C."/>
            <person name="Mutti N.S."/>
            <person name="Fang X."/>
            <person name="Qin N."/>
            <person name="Donahue G."/>
            <person name="Yang P."/>
            <person name="Li Q."/>
            <person name="Li C."/>
            <person name="Zhang P."/>
            <person name="Huang Z."/>
            <person name="Berger S.L."/>
            <person name="Reinberg D."/>
            <person name="Wang J."/>
            <person name="Liebig J."/>
        </authorList>
    </citation>
    <scope>NUCLEOTIDE SEQUENCE [LARGE SCALE GENOMIC DNA]</scope>
    <source>
        <strain evidence="2">C129</strain>
    </source>
</reference>
<dbReference type="EMBL" id="GL435158">
    <property type="protein sequence ID" value="EFN73945.1"/>
    <property type="molecule type" value="Genomic_DNA"/>
</dbReference>
<dbReference type="AlphaFoldDB" id="E1ZY05"/>
<proteinExistence type="predicted"/>
<protein>
    <submittedName>
        <fullName evidence="1">Uncharacterized protein</fullName>
    </submittedName>
</protein>
<gene>
    <name evidence="1" type="ORF">EAG_11884</name>
</gene>